<evidence type="ECO:0000313" key="12">
    <source>
        <dbReference type="Proteomes" id="UP000315295"/>
    </source>
</evidence>
<dbReference type="EMBL" id="VIEB01000032">
    <property type="protein sequence ID" value="TQE11186.1"/>
    <property type="molecule type" value="Genomic_DNA"/>
</dbReference>
<feature type="transmembrane region" description="Helical" evidence="10">
    <location>
        <begin position="341"/>
        <end position="374"/>
    </location>
</feature>
<comment type="subcellular location">
    <subcellularLocation>
        <location evidence="1">Endosome membrane</location>
        <topology evidence="1">Multi-pass membrane protein</topology>
    </subcellularLocation>
    <subcellularLocation>
        <location evidence="2">Golgi apparatus membrane</location>
        <topology evidence="2">Multi-pass membrane protein</topology>
    </subcellularLocation>
</comment>
<keyword evidence="12" id="KW-1185">Reference proteome</keyword>
<evidence type="ECO:0000256" key="8">
    <source>
        <dbReference type="ARBA" id="ARBA00023034"/>
    </source>
</evidence>
<feature type="transmembrane region" description="Helical" evidence="10">
    <location>
        <begin position="420"/>
        <end position="439"/>
    </location>
</feature>
<dbReference type="AlphaFoldDB" id="A0A540NJI6"/>
<feature type="transmembrane region" description="Helical" evidence="10">
    <location>
        <begin position="126"/>
        <end position="150"/>
    </location>
</feature>
<evidence type="ECO:0000256" key="1">
    <source>
        <dbReference type="ARBA" id="ARBA00004337"/>
    </source>
</evidence>
<dbReference type="PANTHER" id="PTHR10766">
    <property type="entry name" value="TRANSMEMBRANE 9 SUPERFAMILY PROTEIN"/>
    <property type="match status" value="1"/>
</dbReference>
<feature type="transmembrane region" description="Helical" evidence="10">
    <location>
        <begin position="224"/>
        <end position="244"/>
    </location>
</feature>
<keyword evidence="7 10" id="KW-1133">Transmembrane helix</keyword>
<proteinExistence type="inferred from homology"/>
<organism evidence="11 12">
    <name type="scientific">Malus baccata</name>
    <name type="common">Siberian crab apple</name>
    <name type="synonym">Pyrus baccata</name>
    <dbReference type="NCBI Taxonomy" id="106549"/>
    <lineage>
        <taxon>Eukaryota</taxon>
        <taxon>Viridiplantae</taxon>
        <taxon>Streptophyta</taxon>
        <taxon>Embryophyta</taxon>
        <taxon>Tracheophyta</taxon>
        <taxon>Spermatophyta</taxon>
        <taxon>Magnoliopsida</taxon>
        <taxon>eudicotyledons</taxon>
        <taxon>Gunneridae</taxon>
        <taxon>Pentapetalae</taxon>
        <taxon>rosids</taxon>
        <taxon>fabids</taxon>
        <taxon>Rosales</taxon>
        <taxon>Rosaceae</taxon>
        <taxon>Amygdaloideae</taxon>
        <taxon>Maleae</taxon>
        <taxon>Malus</taxon>
    </lineage>
</organism>
<evidence type="ECO:0000256" key="6">
    <source>
        <dbReference type="ARBA" id="ARBA00022753"/>
    </source>
</evidence>
<evidence type="ECO:0000256" key="7">
    <source>
        <dbReference type="ARBA" id="ARBA00022989"/>
    </source>
</evidence>
<sequence length="490" mass="56186">MSIPSRTFLSTTPKTLTCNLKPFAGFGYSRTFSRLVEGKDGQRKNRKSDDCKKSVKHEYEGKWNDAKIRLTTCDPHSKHTVVNSNSPQEVAEKQEIVFTYDVEFQESDVKWASRWDAYLLMSDDQIHWFSIVNSLIIVLFLSGMVAMIMLRTLYRDISKYNELETQEEAQEETGWKLVHGDVFRAPNNSELLCVYVGTGVQLFGMILVTMIFAVLGFLSPSNRGGLMTAMLLLFVFMGIFAGYASVRLYKMFKGTEWKKIAFRTAVMFPATVSAIFIVLNTLIWGQKSSGAVPFGTMFALVFLWFGISVPLVFVGGYVGFRKPALEDPVKTNKIPRQIPEQAWYMNPVFSILIGGILPFGAVFIELFFILTSIWLNQFYYIFGFLFLVFIILIITCAEITIVLCYFQLCSEDYLWWWRSYLTSGSSALYLFLYATFYFFTKLEITKLVSALLYFGYMLIASYAFFVVTGTIGFYACFWFTRLIYSSVKID</sequence>
<evidence type="ECO:0000256" key="5">
    <source>
        <dbReference type="ARBA" id="ARBA00022729"/>
    </source>
</evidence>
<keyword evidence="5" id="KW-0732">Signal</keyword>
<evidence type="ECO:0000313" key="11">
    <source>
        <dbReference type="EMBL" id="TQE11186.1"/>
    </source>
</evidence>
<feature type="transmembrane region" description="Helical" evidence="10">
    <location>
        <begin position="297"/>
        <end position="320"/>
    </location>
</feature>
<dbReference type="PANTHER" id="PTHR10766:SF110">
    <property type="entry name" value="TRANSMEMBRANE 9 SUPERFAMILY MEMBER 8-RELATED"/>
    <property type="match status" value="1"/>
</dbReference>
<feature type="transmembrane region" description="Helical" evidence="10">
    <location>
        <begin position="451"/>
        <end position="479"/>
    </location>
</feature>
<comment type="similarity">
    <text evidence="3 10">Belongs to the nonaspanin (TM9SF) (TC 9.A.2) family.</text>
</comment>
<accession>A0A540NJI6</accession>
<evidence type="ECO:0000256" key="3">
    <source>
        <dbReference type="ARBA" id="ARBA00005227"/>
    </source>
</evidence>
<protein>
    <recommendedName>
        <fullName evidence="10">Transmembrane 9 superfamily member</fullName>
    </recommendedName>
</protein>
<reference evidence="11 12" key="1">
    <citation type="journal article" date="2019" name="G3 (Bethesda)">
        <title>Sequencing of a Wild Apple (Malus baccata) Genome Unravels the Differences Between Cultivated and Wild Apple Species Regarding Disease Resistance and Cold Tolerance.</title>
        <authorList>
            <person name="Chen X."/>
        </authorList>
    </citation>
    <scope>NUCLEOTIDE SEQUENCE [LARGE SCALE GENOMIC DNA]</scope>
    <source>
        <strain evidence="12">cv. Shandingzi</strain>
        <tissue evidence="11">Leaves</tissue>
    </source>
</reference>
<evidence type="ECO:0000256" key="4">
    <source>
        <dbReference type="ARBA" id="ARBA00022692"/>
    </source>
</evidence>
<dbReference type="InterPro" id="IPR004240">
    <property type="entry name" value="EMP70"/>
</dbReference>
<comment type="caution">
    <text evidence="11">The sequence shown here is derived from an EMBL/GenBank/DDBJ whole genome shotgun (WGS) entry which is preliminary data.</text>
</comment>
<feature type="transmembrane region" description="Helical" evidence="10">
    <location>
        <begin position="265"/>
        <end position="285"/>
    </location>
</feature>
<dbReference type="GO" id="GO:0010008">
    <property type="term" value="C:endosome membrane"/>
    <property type="evidence" value="ECO:0007669"/>
    <property type="project" value="UniProtKB-SubCell"/>
</dbReference>
<gene>
    <name evidence="11" type="ORF">C1H46_003192</name>
</gene>
<dbReference type="GO" id="GO:0000139">
    <property type="term" value="C:Golgi membrane"/>
    <property type="evidence" value="ECO:0007669"/>
    <property type="project" value="UniProtKB-SubCell"/>
</dbReference>
<evidence type="ECO:0000256" key="10">
    <source>
        <dbReference type="RuleBase" id="RU363079"/>
    </source>
</evidence>
<dbReference type="Pfam" id="PF02990">
    <property type="entry name" value="EMP70"/>
    <property type="match status" value="1"/>
</dbReference>
<feature type="transmembrane region" description="Helical" evidence="10">
    <location>
        <begin position="192"/>
        <end position="218"/>
    </location>
</feature>
<keyword evidence="4 10" id="KW-0812">Transmembrane</keyword>
<feature type="transmembrane region" description="Helical" evidence="10">
    <location>
        <begin position="380"/>
        <end position="408"/>
    </location>
</feature>
<keyword evidence="8" id="KW-0333">Golgi apparatus</keyword>
<evidence type="ECO:0000256" key="9">
    <source>
        <dbReference type="ARBA" id="ARBA00023136"/>
    </source>
</evidence>
<keyword evidence="6" id="KW-0967">Endosome</keyword>
<name>A0A540NJI6_MALBA</name>
<evidence type="ECO:0000256" key="2">
    <source>
        <dbReference type="ARBA" id="ARBA00004653"/>
    </source>
</evidence>
<dbReference type="GO" id="GO:0072657">
    <property type="term" value="P:protein localization to membrane"/>
    <property type="evidence" value="ECO:0007669"/>
    <property type="project" value="TreeGrafter"/>
</dbReference>
<dbReference type="Proteomes" id="UP000315295">
    <property type="component" value="Unassembled WGS sequence"/>
</dbReference>
<keyword evidence="9 10" id="KW-0472">Membrane</keyword>